<dbReference type="RefSeq" id="WP_123804682.1">
    <property type="nucleotide sequence ID" value="NZ_RPFL01000031.1"/>
</dbReference>
<evidence type="ECO:0000313" key="2">
    <source>
        <dbReference type="Proteomes" id="UP000272412"/>
    </source>
</evidence>
<dbReference type="AlphaFoldDB" id="A0A3N4NC56"/>
<organism evidence="1 2">
    <name type="scientific">Neisseria weixii</name>
    <dbReference type="NCBI Taxonomy" id="1853276"/>
    <lineage>
        <taxon>Bacteria</taxon>
        <taxon>Pseudomonadati</taxon>
        <taxon>Pseudomonadota</taxon>
        <taxon>Betaproteobacteria</taxon>
        <taxon>Neisseriales</taxon>
        <taxon>Neisseriaceae</taxon>
        <taxon>Neisseria</taxon>
    </lineage>
</organism>
<accession>A0A3N4NC56</accession>
<dbReference type="Proteomes" id="UP000272412">
    <property type="component" value="Unassembled WGS sequence"/>
</dbReference>
<sequence>MSNTSKLSEAINLGNASVNAANATNAADPNNPGKNLTSKDWVNATSGAYGYLDNLAQIGGKNLPLANQAAAGSAIYSLGYDIQNTNTVNTSDLLGLSGALLGMAAAGIATAGTAPVWVPIAVSAAAFSCWCRGNSL</sequence>
<name>A0A3N4NC56_9NEIS</name>
<reference evidence="1 2" key="1">
    <citation type="submission" date="2018-11" db="EMBL/GenBank/DDBJ databases">
        <title>Neisseria weixii sp. nov. isolated from the rectal contents of plateau pika (Ochotona cruzoniae).</title>
        <authorList>
            <person name="Zhang G."/>
        </authorList>
    </citation>
    <scope>NUCLEOTIDE SEQUENCE [LARGE SCALE GENOMIC DNA]</scope>
    <source>
        <strain evidence="1 2">10009</strain>
    </source>
</reference>
<comment type="caution">
    <text evidence="1">The sequence shown here is derived from an EMBL/GenBank/DDBJ whole genome shotgun (WGS) entry which is preliminary data.</text>
</comment>
<proteinExistence type="predicted"/>
<gene>
    <name evidence="1" type="ORF">EGK74_10215</name>
</gene>
<protein>
    <submittedName>
        <fullName evidence="1">Uncharacterized protein</fullName>
    </submittedName>
</protein>
<evidence type="ECO:0000313" key="1">
    <source>
        <dbReference type="EMBL" id="RPD84883.1"/>
    </source>
</evidence>
<dbReference type="EMBL" id="RPFL01000031">
    <property type="protein sequence ID" value="RPD84883.1"/>
    <property type="molecule type" value="Genomic_DNA"/>
</dbReference>
<keyword evidence="2" id="KW-1185">Reference proteome</keyword>